<dbReference type="GO" id="GO:0009002">
    <property type="term" value="F:serine-type D-Ala-D-Ala carboxypeptidase activity"/>
    <property type="evidence" value="ECO:0007669"/>
    <property type="project" value="UniProtKB-EC"/>
</dbReference>
<dbReference type="SMART" id="SM00936">
    <property type="entry name" value="PBP5_C"/>
    <property type="match status" value="1"/>
</dbReference>
<dbReference type="PRINTS" id="PR00725">
    <property type="entry name" value="DADACBPTASE1"/>
</dbReference>
<evidence type="ECO:0000256" key="4">
    <source>
        <dbReference type="ARBA" id="ARBA00012448"/>
    </source>
</evidence>
<evidence type="ECO:0000256" key="6">
    <source>
        <dbReference type="ARBA" id="ARBA00022670"/>
    </source>
</evidence>
<comment type="pathway">
    <text evidence="2">Cell wall biogenesis; peptidoglycan biosynthesis.</text>
</comment>
<dbReference type="SUPFAM" id="SSF69189">
    <property type="entry name" value="Penicillin-binding protein associated domain"/>
    <property type="match status" value="1"/>
</dbReference>
<dbReference type="Gene3D" id="2.60.410.10">
    <property type="entry name" value="D-Ala-D-Ala carboxypeptidase, C-terminal domain"/>
    <property type="match status" value="1"/>
</dbReference>
<proteinExistence type="inferred from homology"/>
<evidence type="ECO:0000313" key="17">
    <source>
        <dbReference type="Proteomes" id="UP000308167"/>
    </source>
</evidence>
<feature type="signal peptide" evidence="14">
    <location>
        <begin position="1"/>
        <end position="27"/>
    </location>
</feature>
<keyword evidence="9" id="KW-0133">Cell shape</keyword>
<keyword evidence="11" id="KW-0961">Cell wall biogenesis/degradation</keyword>
<gene>
    <name evidence="16" type="primary">dacA</name>
    <name evidence="16" type="ORF">SAMEA1410922_01170</name>
</gene>
<dbReference type="SUPFAM" id="SSF56601">
    <property type="entry name" value="beta-lactamase/transpeptidase-like"/>
    <property type="match status" value="1"/>
</dbReference>
<evidence type="ECO:0000256" key="13">
    <source>
        <dbReference type="RuleBase" id="RU004016"/>
    </source>
</evidence>
<evidence type="ECO:0000313" key="16">
    <source>
        <dbReference type="EMBL" id="VTU07813.1"/>
    </source>
</evidence>
<dbReference type="Pfam" id="PF00768">
    <property type="entry name" value="Peptidase_S11"/>
    <property type="match status" value="1"/>
</dbReference>
<comment type="catalytic activity">
    <reaction evidence="12">
        <text>Preferential cleavage: (Ac)2-L-Lys-D-Ala-|-D-Ala. Also transpeptidation of peptidyl-alanyl moieties that are N-acyl substituents of D-alanine.</text>
        <dbReference type="EC" id="3.4.16.4"/>
    </reaction>
</comment>
<evidence type="ECO:0000256" key="2">
    <source>
        <dbReference type="ARBA" id="ARBA00004752"/>
    </source>
</evidence>
<dbReference type="InterPro" id="IPR018044">
    <property type="entry name" value="Peptidase_S11"/>
</dbReference>
<comment type="similarity">
    <text evidence="3 13">Belongs to the peptidase S11 family.</text>
</comment>
<dbReference type="Gene3D" id="3.40.710.10">
    <property type="entry name" value="DD-peptidase/beta-lactamase superfamily"/>
    <property type="match status" value="1"/>
</dbReference>
<comment type="caution">
    <text evidence="16">The sequence shown here is derived from an EMBL/GenBank/DDBJ whole genome shotgun (WGS) entry which is preliminary data.</text>
</comment>
<dbReference type="InterPro" id="IPR001967">
    <property type="entry name" value="Peptidase_S11_N"/>
</dbReference>
<evidence type="ECO:0000256" key="3">
    <source>
        <dbReference type="ARBA" id="ARBA00007164"/>
    </source>
</evidence>
<evidence type="ECO:0000256" key="7">
    <source>
        <dbReference type="ARBA" id="ARBA00022729"/>
    </source>
</evidence>
<organism evidence="16 17">
    <name type="scientific">Actinobacillus porcinus</name>
    <dbReference type="NCBI Taxonomy" id="51048"/>
    <lineage>
        <taxon>Bacteria</taxon>
        <taxon>Pseudomonadati</taxon>
        <taxon>Pseudomonadota</taxon>
        <taxon>Gammaproteobacteria</taxon>
        <taxon>Pasteurellales</taxon>
        <taxon>Pasteurellaceae</taxon>
        <taxon>Actinobacillus</taxon>
    </lineage>
</organism>
<sequence length="402" mass="44255">MFFTALKKSKMALLAGIISVAANTANAQDAEFGQVQYPNMQPPQLNAQTYILMDYNSGAILAALNPDQRQYPASLTKMMTSYVIGTALKQGKIHNNDMVTIGESAWGKNFPDSSKMFLNLNQQVSVSDLNRGIIVVSGNDACVAMAEHVSGSTEQFVALMNKYVQQFGLKNTNFTTPHGLDDPNQYSSARDMAIIGSHIIRDLPEEYAIYAEKDFTFNKIKQPNRNGLLWDKTMNVDGMKTGHTSQAGYNLVASATNSGNMRLISVVMGVPTYKGREVESKKLLQWGFNSFDTFRTLEANKAVGEQSVYYGDEGKIAVGVLQDGFITIPKGRQADLKARMEFDPKYLEAPLAKGQILGKVIYSLDGRDVAMVKLQAMQDVGEAGFIGKGWDWLVLTVKSLFD</sequence>
<dbReference type="Proteomes" id="UP000308167">
    <property type="component" value="Unassembled WGS sequence"/>
</dbReference>
<dbReference type="RefSeq" id="WP_135709968.1">
    <property type="nucleotide sequence ID" value="NZ_CABFKI010000006.1"/>
</dbReference>
<evidence type="ECO:0000259" key="15">
    <source>
        <dbReference type="SMART" id="SM00936"/>
    </source>
</evidence>
<evidence type="ECO:0000256" key="10">
    <source>
        <dbReference type="ARBA" id="ARBA00022984"/>
    </source>
</evidence>
<keyword evidence="6" id="KW-0645">Protease</keyword>
<evidence type="ECO:0000256" key="1">
    <source>
        <dbReference type="ARBA" id="ARBA00003217"/>
    </source>
</evidence>
<keyword evidence="10" id="KW-0573">Peptidoglycan synthesis</keyword>
<evidence type="ECO:0000256" key="8">
    <source>
        <dbReference type="ARBA" id="ARBA00022801"/>
    </source>
</evidence>
<keyword evidence="17" id="KW-1185">Reference proteome</keyword>
<dbReference type="InterPro" id="IPR037167">
    <property type="entry name" value="Peptidase_S11_C_sf"/>
</dbReference>
<name>A0ABY6TL35_9PAST</name>
<dbReference type="PANTHER" id="PTHR21581">
    <property type="entry name" value="D-ALANYL-D-ALANINE CARBOXYPEPTIDASE"/>
    <property type="match status" value="1"/>
</dbReference>
<feature type="domain" description="Peptidase S11 D-Ala-D-Ala carboxypeptidase A C-terminal" evidence="15">
    <location>
        <begin position="291"/>
        <end position="382"/>
    </location>
</feature>
<reference evidence="16 17" key="1">
    <citation type="submission" date="2019-05" db="EMBL/GenBank/DDBJ databases">
        <authorList>
            <consortium name="Pathogen Informatics"/>
        </authorList>
    </citation>
    <scope>NUCLEOTIDE SEQUENCE [LARGE SCALE GENOMIC DNA]</scope>
    <source>
        <strain evidence="16 17">NM319</strain>
    </source>
</reference>
<evidence type="ECO:0000256" key="12">
    <source>
        <dbReference type="ARBA" id="ARBA00034000"/>
    </source>
</evidence>
<dbReference type="InterPro" id="IPR012338">
    <property type="entry name" value="Beta-lactam/transpept-like"/>
</dbReference>
<evidence type="ECO:0000256" key="5">
    <source>
        <dbReference type="ARBA" id="ARBA00022645"/>
    </source>
</evidence>
<keyword evidence="8 16" id="KW-0378">Hydrolase</keyword>
<evidence type="ECO:0000256" key="11">
    <source>
        <dbReference type="ARBA" id="ARBA00023316"/>
    </source>
</evidence>
<dbReference type="InterPro" id="IPR012907">
    <property type="entry name" value="Peptidase_S11_C"/>
</dbReference>
<dbReference type="InterPro" id="IPR015956">
    <property type="entry name" value="Peniciliin-bd_prot_C_sf"/>
</dbReference>
<keyword evidence="7 14" id="KW-0732">Signal</keyword>
<protein>
    <recommendedName>
        <fullName evidence="4">serine-type D-Ala-D-Ala carboxypeptidase</fullName>
        <ecNumber evidence="4">3.4.16.4</ecNumber>
    </recommendedName>
</protein>
<feature type="chain" id="PRO_5045701036" description="serine-type D-Ala-D-Ala carboxypeptidase" evidence="14">
    <location>
        <begin position="28"/>
        <end position="402"/>
    </location>
</feature>
<dbReference type="EMBL" id="CABFKI010000006">
    <property type="protein sequence ID" value="VTU07813.1"/>
    <property type="molecule type" value="Genomic_DNA"/>
</dbReference>
<keyword evidence="5 16" id="KW-0121">Carboxypeptidase</keyword>
<accession>A0ABY6TL35</accession>
<dbReference type="EC" id="3.4.16.4" evidence="4"/>
<evidence type="ECO:0000256" key="9">
    <source>
        <dbReference type="ARBA" id="ARBA00022960"/>
    </source>
</evidence>
<dbReference type="PANTHER" id="PTHR21581:SF6">
    <property type="entry name" value="TRAFFICKING PROTEIN PARTICLE COMPLEX SUBUNIT 12"/>
    <property type="match status" value="1"/>
</dbReference>
<dbReference type="GeneID" id="86155565"/>
<evidence type="ECO:0000256" key="14">
    <source>
        <dbReference type="SAM" id="SignalP"/>
    </source>
</evidence>
<comment type="function">
    <text evidence="1">Removes C-terminal D-alanyl residues from sugar-peptide cell wall precursors.</text>
</comment>
<dbReference type="Pfam" id="PF07943">
    <property type="entry name" value="PBP5_C"/>
    <property type="match status" value="1"/>
</dbReference>